<dbReference type="OrthoDB" id="7828264at2"/>
<evidence type="ECO:0000313" key="1">
    <source>
        <dbReference type="EMBL" id="SFD01782.1"/>
    </source>
</evidence>
<dbReference type="Proteomes" id="UP000198728">
    <property type="component" value="Unassembled WGS sequence"/>
</dbReference>
<organism evidence="1 2">
    <name type="scientific">Tropicimonas isoalkanivorans</name>
    <dbReference type="NCBI Taxonomy" id="441112"/>
    <lineage>
        <taxon>Bacteria</taxon>
        <taxon>Pseudomonadati</taxon>
        <taxon>Pseudomonadota</taxon>
        <taxon>Alphaproteobacteria</taxon>
        <taxon>Rhodobacterales</taxon>
        <taxon>Roseobacteraceae</taxon>
        <taxon>Tropicimonas</taxon>
    </lineage>
</organism>
<protein>
    <recommendedName>
        <fullName evidence="3">Hemolysin-type calcium-binding repeat-containing protein</fullName>
    </recommendedName>
</protein>
<dbReference type="SUPFAM" id="SSF51120">
    <property type="entry name" value="beta-Roll"/>
    <property type="match status" value="1"/>
</dbReference>
<dbReference type="AlphaFoldDB" id="A0A1I1NWS3"/>
<sequence length="382" mass="41162">MALVRFTKAHDRHFGYTEFENYDMARFDVKAGVMVLRHEDGKSAGSNFPLRIKITFSDDLKTTKIGGDQVITSGEIESIKWYGKDGDLEVAMTNVGIDAATFQRFFTDFSARTFDNLVAGGSTFNAAGTSDIRTGSGDDVVNCATGYSYNEIFDNGGSDTYNGGLGTDVLLYTNWSYFRQVAPTGILADLGAGTVIGPDGGTDTVVSIDKIFATNYNDVLRGSANADEFGGLGGNDIINGRKGIDTVNYQRDTQNGGDYGINANLKKGVVRDGFGSTDTVRNIENVIGTSKRDLFIGDNADNTFTGNAARDKFVFIGANFGSDTITDFDQSRNEKIVMRAADGFGDLTIDYRANGALIELNDDSSVFLKGFDGTLDSGDFIF</sequence>
<accession>A0A1I1NWS3</accession>
<gene>
    <name evidence="1" type="ORF">SAMN04488094_11346</name>
</gene>
<dbReference type="STRING" id="441112.SAMN04488094_11346"/>
<proteinExistence type="predicted"/>
<dbReference type="RefSeq" id="WP_093362125.1">
    <property type="nucleotide sequence ID" value="NZ_FOLG01000013.1"/>
</dbReference>
<evidence type="ECO:0000313" key="2">
    <source>
        <dbReference type="Proteomes" id="UP000198728"/>
    </source>
</evidence>
<dbReference type="EMBL" id="FOLG01000013">
    <property type="protein sequence ID" value="SFD01782.1"/>
    <property type="molecule type" value="Genomic_DNA"/>
</dbReference>
<evidence type="ECO:0008006" key="3">
    <source>
        <dbReference type="Google" id="ProtNLM"/>
    </source>
</evidence>
<reference evidence="1 2" key="1">
    <citation type="submission" date="2016-10" db="EMBL/GenBank/DDBJ databases">
        <authorList>
            <person name="de Groot N.N."/>
        </authorList>
    </citation>
    <scope>NUCLEOTIDE SEQUENCE [LARGE SCALE GENOMIC DNA]</scope>
    <source>
        <strain evidence="1 2">DSM 19548</strain>
    </source>
</reference>
<dbReference type="Gene3D" id="2.150.10.10">
    <property type="entry name" value="Serralysin-like metalloprotease, C-terminal"/>
    <property type="match status" value="1"/>
</dbReference>
<dbReference type="InterPro" id="IPR011049">
    <property type="entry name" value="Serralysin-like_metalloprot_C"/>
</dbReference>
<name>A0A1I1NWS3_9RHOB</name>
<keyword evidence="2" id="KW-1185">Reference proteome</keyword>